<comment type="similarity">
    <text evidence="4">Belongs to the class I-like SAM-binding methyltransferase superfamily. RNA M5U methyltransferase family.</text>
</comment>
<feature type="binding site" evidence="4">
    <location>
        <position position="246"/>
    </location>
    <ligand>
        <name>S-adenosyl-L-methionine</name>
        <dbReference type="ChEBI" id="CHEBI:59789"/>
    </ligand>
</feature>
<dbReference type="InterPro" id="IPR012340">
    <property type="entry name" value="NA-bd_OB-fold"/>
</dbReference>
<dbReference type="PROSITE" id="PS50926">
    <property type="entry name" value="TRAM"/>
    <property type="match status" value="1"/>
</dbReference>
<comment type="caution">
    <text evidence="6">The sequence shown here is derived from an EMBL/GenBank/DDBJ whole genome shotgun (WGS) entry which is preliminary data.</text>
</comment>
<dbReference type="Gene3D" id="2.40.50.140">
    <property type="entry name" value="Nucleic acid-binding proteins"/>
    <property type="match status" value="1"/>
</dbReference>
<feature type="binding site" evidence="4">
    <location>
        <position position="341"/>
    </location>
    <ligand>
        <name>S-adenosyl-L-methionine</name>
        <dbReference type="ChEBI" id="CHEBI:59789"/>
    </ligand>
</feature>
<dbReference type="SUPFAM" id="SSF50249">
    <property type="entry name" value="Nucleic acid-binding proteins"/>
    <property type="match status" value="1"/>
</dbReference>
<keyword evidence="1 4" id="KW-0489">Methyltransferase</keyword>
<dbReference type="OrthoDB" id="9804590at2"/>
<dbReference type="InterPro" id="IPR010280">
    <property type="entry name" value="U5_MeTrfase_fam"/>
</dbReference>
<keyword evidence="2 4" id="KW-0808">Transferase</keyword>
<keyword evidence="7" id="KW-1185">Reference proteome</keyword>
<evidence type="ECO:0000256" key="1">
    <source>
        <dbReference type="ARBA" id="ARBA00022603"/>
    </source>
</evidence>
<dbReference type="PANTHER" id="PTHR11061:SF30">
    <property type="entry name" value="TRNA (URACIL(54)-C(5))-METHYLTRANSFERASE"/>
    <property type="match status" value="1"/>
</dbReference>
<dbReference type="Pfam" id="PF01938">
    <property type="entry name" value="TRAM"/>
    <property type="match status" value="1"/>
</dbReference>
<keyword evidence="3 4" id="KW-0949">S-adenosyl-L-methionine</keyword>
<dbReference type="STRING" id="1823756.A4H34_08735"/>
<evidence type="ECO:0000313" key="6">
    <source>
        <dbReference type="EMBL" id="OAP85188.1"/>
    </source>
</evidence>
<reference evidence="6 7" key="1">
    <citation type="submission" date="2016-04" db="EMBL/GenBank/DDBJ databases">
        <title>Peptidophaga gingivicola gen. nov., sp. nov., isolated from human subgingival plaque.</title>
        <authorList>
            <person name="Beall C.J."/>
            <person name="Mokrzan E.M."/>
            <person name="Griffen A.L."/>
            <person name="Leys E.J."/>
        </authorList>
    </citation>
    <scope>NUCLEOTIDE SEQUENCE [LARGE SCALE GENOMIC DNA]</scope>
    <source>
        <strain evidence="6 7">BA112</strain>
    </source>
</reference>
<dbReference type="GO" id="GO:0070475">
    <property type="term" value="P:rRNA base methylation"/>
    <property type="evidence" value="ECO:0007669"/>
    <property type="project" value="TreeGrafter"/>
</dbReference>
<feature type="binding site" evidence="4">
    <location>
        <position position="299"/>
    </location>
    <ligand>
        <name>S-adenosyl-L-methionine</name>
        <dbReference type="ChEBI" id="CHEBI:59789"/>
    </ligand>
</feature>
<evidence type="ECO:0000256" key="2">
    <source>
        <dbReference type="ARBA" id="ARBA00022679"/>
    </source>
</evidence>
<organism evidence="6 7">
    <name type="scientific">Peptidiphaga gingivicola</name>
    <dbReference type="NCBI Taxonomy" id="2741497"/>
    <lineage>
        <taxon>Bacteria</taxon>
        <taxon>Bacillati</taxon>
        <taxon>Actinomycetota</taxon>
        <taxon>Actinomycetes</taxon>
        <taxon>Actinomycetales</taxon>
        <taxon>Actinomycetaceae</taxon>
        <taxon>Peptidiphaga</taxon>
    </lineage>
</organism>
<dbReference type="AlphaFoldDB" id="A0A179B0E7"/>
<dbReference type="InterPro" id="IPR029063">
    <property type="entry name" value="SAM-dependent_MTases_sf"/>
</dbReference>
<evidence type="ECO:0000256" key="3">
    <source>
        <dbReference type="ARBA" id="ARBA00022691"/>
    </source>
</evidence>
<dbReference type="PANTHER" id="PTHR11061">
    <property type="entry name" value="RNA M5U METHYLTRANSFERASE"/>
    <property type="match status" value="1"/>
</dbReference>
<gene>
    <name evidence="6" type="ORF">A4H34_08735</name>
</gene>
<evidence type="ECO:0000313" key="7">
    <source>
        <dbReference type="Proteomes" id="UP000078368"/>
    </source>
</evidence>
<dbReference type="CDD" id="cd02440">
    <property type="entry name" value="AdoMet_MTases"/>
    <property type="match status" value="1"/>
</dbReference>
<accession>A0A179B0E7</accession>
<feature type="active site" description="Nucleophile" evidence="4">
    <location>
        <position position="368"/>
    </location>
</feature>
<feature type="domain" description="TRAM" evidence="5">
    <location>
        <begin position="1"/>
        <end position="56"/>
    </location>
</feature>
<dbReference type="EMBL" id="LVZK01000003">
    <property type="protein sequence ID" value="OAP85188.1"/>
    <property type="molecule type" value="Genomic_DNA"/>
</dbReference>
<feature type="binding site" evidence="4">
    <location>
        <position position="275"/>
    </location>
    <ligand>
        <name>S-adenosyl-L-methionine</name>
        <dbReference type="ChEBI" id="CHEBI:59789"/>
    </ligand>
</feature>
<dbReference type="InterPro" id="IPR002792">
    <property type="entry name" value="TRAM_dom"/>
</dbReference>
<dbReference type="PROSITE" id="PS51687">
    <property type="entry name" value="SAM_MT_RNA_M5U"/>
    <property type="match status" value="1"/>
</dbReference>
<dbReference type="SUPFAM" id="SSF53335">
    <property type="entry name" value="S-adenosyl-L-methionine-dependent methyltransferases"/>
    <property type="match status" value="1"/>
</dbReference>
<evidence type="ECO:0000259" key="5">
    <source>
        <dbReference type="PROSITE" id="PS50926"/>
    </source>
</evidence>
<dbReference type="Proteomes" id="UP000078368">
    <property type="component" value="Unassembled WGS sequence"/>
</dbReference>
<dbReference type="GO" id="GO:0070041">
    <property type="term" value="F:rRNA (uridine-C5-)-methyltransferase activity"/>
    <property type="evidence" value="ECO:0007669"/>
    <property type="project" value="TreeGrafter"/>
</dbReference>
<dbReference type="RefSeq" id="WP_064231842.1">
    <property type="nucleotide sequence ID" value="NZ_LVZK01000003.1"/>
</dbReference>
<name>A0A179B0E7_9ACTO</name>
<proteinExistence type="inferred from homology"/>
<dbReference type="Gene3D" id="3.40.50.150">
    <property type="entry name" value="Vaccinia Virus protein VP39"/>
    <property type="match status" value="1"/>
</dbReference>
<dbReference type="Pfam" id="PF05958">
    <property type="entry name" value="tRNA_U5-meth_tr"/>
    <property type="match status" value="1"/>
</dbReference>
<sequence>MTTLDIDLTDVAHGGSAVGRAEDGRVVFARFGLPGERVRVQVTGQRSTLIRGDVVEVLSNPSEHRVDLVWPEAGPLGVGGADLGHVAFDYQAEWKSHVLATTLGRIGGRDLQEHFAEQGLSPRVAALPGDAETSGWATRTRIEFVVGEDGRPAMYRDSSHELMGVASFPLAVEEIGELDLFGGWRSWWKPGERVKALAPSGSDPALFVGGDVWWAPGMRADEVVREDVVVGGELYAYQVHAGGFWQVHRAAAASLIELVMRGAKVQPGDRVVELYSGAGLLTQPLAVATGEAGAVYAMEATREAVDDARANLRDLPWARTRAARIDAHALEGVNGDVVVADPPRAGLGTELAAMLGEAKVGRIVLVSCDPASMARDVAVMRGCGRKATFFEAVDIFPNTHHFECVTVVE</sequence>
<evidence type="ECO:0000256" key="4">
    <source>
        <dbReference type="PROSITE-ProRule" id="PRU01024"/>
    </source>
</evidence>
<protein>
    <submittedName>
        <fullName evidence="6">23S rRNA methyltransferase</fullName>
    </submittedName>
</protein>